<feature type="compositionally biased region" description="Basic residues" evidence="1">
    <location>
        <begin position="26"/>
        <end position="41"/>
    </location>
</feature>
<comment type="caution">
    <text evidence="2">The sequence shown here is derived from an EMBL/GenBank/DDBJ whole genome shotgun (WGS) entry which is preliminary data.</text>
</comment>
<keyword evidence="3" id="KW-1185">Reference proteome</keyword>
<reference evidence="2" key="1">
    <citation type="journal article" date="2022" name="bioRxiv">
        <title>Sequencing and chromosome-scale assembly of the giantPleurodeles waltlgenome.</title>
        <authorList>
            <person name="Brown T."/>
            <person name="Elewa A."/>
            <person name="Iarovenko S."/>
            <person name="Subramanian E."/>
            <person name="Araus A.J."/>
            <person name="Petzold A."/>
            <person name="Susuki M."/>
            <person name="Suzuki K.-i.T."/>
            <person name="Hayashi T."/>
            <person name="Toyoda A."/>
            <person name="Oliveira C."/>
            <person name="Osipova E."/>
            <person name="Leigh N.D."/>
            <person name="Simon A."/>
            <person name="Yun M.H."/>
        </authorList>
    </citation>
    <scope>NUCLEOTIDE SEQUENCE</scope>
    <source>
        <strain evidence="2">20211129_DDA</strain>
        <tissue evidence="2">Liver</tissue>
    </source>
</reference>
<name>A0AAV7RWT9_PLEWA</name>
<dbReference type="AlphaFoldDB" id="A0AAV7RWT9"/>
<organism evidence="2 3">
    <name type="scientific">Pleurodeles waltl</name>
    <name type="common">Iberian ribbed newt</name>
    <dbReference type="NCBI Taxonomy" id="8319"/>
    <lineage>
        <taxon>Eukaryota</taxon>
        <taxon>Metazoa</taxon>
        <taxon>Chordata</taxon>
        <taxon>Craniata</taxon>
        <taxon>Vertebrata</taxon>
        <taxon>Euteleostomi</taxon>
        <taxon>Amphibia</taxon>
        <taxon>Batrachia</taxon>
        <taxon>Caudata</taxon>
        <taxon>Salamandroidea</taxon>
        <taxon>Salamandridae</taxon>
        <taxon>Pleurodelinae</taxon>
        <taxon>Pleurodeles</taxon>
    </lineage>
</organism>
<dbReference type="EMBL" id="JANPWB010000009">
    <property type="protein sequence ID" value="KAJ1156428.1"/>
    <property type="molecule type" value="Genomic_DNA"/>
</dbReference>
<evidence type="ECO:0000313" key="2">
    <source>
        <dbReference type="EMBL" id="KAJ1156428.1"/>
    </source>
</evidence>
<evidence type="ECO:0000313" key="3">
    <source>
        <dbReference type="Proteomes" id="UP001066276"/>
    </source>
</evidence>
<protein>
    <submittedName>
        <fullName evidence="2">Uncharacterized protein</fullName>
    </submittedName>
</protein>
<gene>
    <name evidence="2" type="ORF">NDU88_009147</name>
</gene>
<sequence>MHFWHRPLTSSLSFQCLERARQNLQGHRRPSRRSAAHHRPARQPWPTGPVVVHSSAVPRLLTQAMTRLPSATAGACLPGPYLPVPLV</sequence>
<proteinExistence type="predicted"/>
<evidence type="ECO:0000256" key="1">
    <source>
        <dbReference type="SAM" id="MobiDB-lite"/>
    </source>
</evidence>
<feature type="region of interest" description="Disordered" evidence="1">
    <location>
        <begin position="22"/>
        <end position="50"/>
    </location>
</feature>
<accession>A0AAV7RWT9</accession>
<dbReference type="Proteomes" id="UP001066276">
    <property type="component" value="Chromosome 5"/>
</dbReference>